<dbReference type="SUPFAM" id="SSF56436">
    <property type="entry name" value="C-type lectin-like"/>
    <property type="match status" value="1"/>
</dbReference>
<keyword evidence="3" id="KW-1185">Reference proteome</keyword>
<evidence type="ECO:0000313" key="2">
    <source>
        <dbReference type="EMBL" id="PYI38068.1"/>
    </source>
</evidence>
<dbReference type="OrthoDB" id="9768004at2"/>
<dbReference type="EMBL" id="QJVC01000013">
    <property type="protein sequence ID" value="PYI38068.1"/>
    <property type="molecule type" value="Genomic_DNA"/>
</dbReference>
<protein>
    <submittedName>
        <fullName evidence="2">Sulfatase-modifying factor 1</fullName>
    </submittedName>
</protein>
<feature type="domain" description="Sulfatase-modifying factor enzyme-like" evidence="1">
    <location>
        <begin position="14"/>
        <end position="317"/>
    </location>
</feature>
<dbReference type="InterPro" id="IPR042095">
    <property type="entry name" value="SUMF_sf"/>
</dbReference>
<comment type="caution">
    <text evidence="2">The sequence shown here is derived from an EMBL/GenBank/DDBJ whole genome shotgun (WGS) entry which is preliminary data.</text>
</comment>
<proteinExistence type="predicted"/>
<dbReference type="InterPro" id="IPR051043">
    <property type="entry name" value="Sulfatase_Mod_Factor_Kinase"/>
</dbReference>
<sequence>MDAGDAALQESTITWVRITGGRFPMGSSDFYPEERPEHEQAVESFEITQTPITNAQYAAFVEATGYVTLAERGLDWKSFPHLGPDELAPGSLVFIPPTSPVDLRDWHLWWTWLPGTHWRAPLGPGSSTRGKETHPVVHIAHQDASAYATWIGARLPTEAEQEFAAGGGLKPMPYSWGRERDPAGVAMANTWHGRFPYLNFGSRGWVGTSPVDAFPPNGFGIFDCIGNVWEWTSDFFTESHAQGTGQEPYKSPLLGESGRPINGPSGWERESLEIPCRVIKGGSHLSAPEYSLSYRPAARTAQAEDSARSDLGFRCARSAAPVQRVRV</sequence>
<reference evidence="2 3" key="1">
    <citation type="submission" date="2018-05" db="EMBL/GenBank/DDBJ databases">
        <title>Genetic diversity of glacier-inhabiting Cryobacterium bacteria in China and description of Cryobacterium mengkeensis sp. nov. and Arthrobacter glacialis sp. nov.</title>
        <authorList>
            <person name="Liu Q."/>
            <person name="Xin Y.-H."/>
        </authorList>
    </citation>
    <scope>NUCLEOTIDE SEQUENCE [LARGE SCALE GENOMIC DNA]</scope>
    <source>
        <strain evidence="2 3">B7</strain>
    </source>
</reference>
<dbReference type="GO" id="GO:0120147">
    <property type="term" value="F:formylglycine-generating oxidase activity"/>
    <property type="evidence" value="ECO:0007669"/>
    <property type="project" value="TreeGrafter"/>
</dbReference>
<evidence type="ECO:0000259" key="1">
    <source>
        <dbReference type="Pfam" id="PF03781"/>
    </source>
</evidence>
<dbReference type="AlphaFoldDB" id="A0A2V5IN91"/>
<dbReference type="PANTHER" id="PTHR23150:SF19">
    <property type="entry name" value="FORMYLGLYCINE-GENERATING ENZYME"/>
    <property type="match status" value="1"/>
</dbReference>
<organism evidence="2 3">
    <name type="scientific">Arthrobacter psychrolactophilus</name>
    <dbReference type="NCBI Taxonomy" id="92442"/>
    <lineage>
        <taxon>Bacteria</taxon>
        <taxon>Bacillati</taxon>
        <taxon>Actinomycetota</taxon>
        <taxon>Actinomycetes</taxon>
        <taxon>Micrococcales</taxon>
        <taxon>Micrococcaceae</taxon>
        <taxon>Arthrobacter</taxon>
    </lineage>
</organism>
<dbReference type="InterPro" id="IPR005532">
    <property type="entry name" value="SUMF_dom"/>
</dbReference>
<dbReference type="Gene3D" id="3.90.1580.10">
    <property type="entry name" value="paralog of FGE (formylglycine-generating enzyme)"/>
    <property type="match status" value="1"/>
</dbReference>
<dbReference type="PANTHER" id="PTHR23150">
    <property type="entry name" value="SULFATASE MODIFYING FACTOR 1, 2"/>
    <property type="match status" value="1"/>
</dbReference>
<dbReference type="Proteomes" id="UP000247980">
    <property type="component" value="Unassembled WGS sequence"/>
</dbReference>
<dbReference type="Pfam" id="PF03781">
    <property type="entry name" value="FGE-sulfatase"/>
    <property type="match status" value="1"/>
</dbReference>
<gene>
    <name evidence="2" type="ORF">CVS30_12590</name>
</gene>
<name>A0A2V5IN91_9MICC</name>
<accession>A0A2V5IN91</accession>
<evidence type="ECO:0000313" key="3">
    <source>
        <dbReference type="Proteomes" id="UP000247980"/>
    </source>
</evidence>
<dbReference type="InterPro" id="IPR016187">
    <property type="entry name" value="CTDL_fold"/>
</dbReference>